<dbReference type="SUPFAM" id="SSF55486">
    <property type="entry name" value="Metalloproteases ('zincins'), catalytic domain"/>
    <property type="match status" value="1"/>
</dbReference>
<dbReference type="CDD" id="cd04279">
    <property type="entry name" value="ZnMc_MMP_like_1"/>
    <property type="match status" value="1"/>
</dbReference>
<protein>
    <submittedName>
        <fullName evidence="1">Peptidase</fullName>
    </submittedName>
</protein>
<name>A0A2P7EE16_9SYNE</name>
<evidence type="ECO:0000313" key="1">
    <source>
        <dbReference type="EMBL" id="PSI01436.1"/>
    </source>
</evidence>
<reference evidence="2" key="1">
    <citation type="submission" date="2018-03" db="EMBL/GenBank/DDBJ databases">
        <title>Ecological and genomic features of two cosmopolitan and abundant freshwater picocyanobacteria.</title>
        <authorList>
            <person name="Cabello-Yeves P.J."/>
            <person name="Picazo A."/>
            <person name="Camacho A."/>
            <person name="Callieri C."/>
            <person name="Rosselli R."/>
            <person name="Roda-Garcia J."/>
            <person name="Coutinho F.H."/>
            <person name="Rodriguez-Valera F."/>
        </authorList>
    </citation>
    <scope>NUCLEOTIDE SEQUENCE [LARGE SCALE GENOMIC DNA]</scope>
    <source>
        <strain evidence="2">Tous</strain>
    </source>
</reference>
<sequence length="199" mass="21883">MIPCPPVEMRVAAPEVAPMASISPGDRPGYAAALEPSRRGWVTLPLWCVWVEPPGPDLWSKRWHGAVETSLATWATHLKLIRVKNASDAHLRLWRRNPPLQGGRASNGRALLSFELVQRGGKKIVEPLVDLLISPGIRQEAIEATSLHELGHGFGLWGHSDQPTDVMAAKPGPTPIKQLSKRDRLTLNWLYNQPSGVSP</sequence>
<dbReference type="Proteomes" id="UP000240206">
    <property type="component" value="Unassembled WGS sequence"/>
</dbReference>
<dbReference type="AlphaFoldDB" id="A0A2P7EE16"/>
<comment type="caution">
    <text evidence="1">The sequence shown here is derived from an EMBL/GenBank/DDBJ whole genome shotgun (WGS) entry which is preliminary data.</text>
</comment>
<accession>A0A2P7EE16</accession>
<dbReference type="Gene3D" id="3.40.390.10">
    <property type="entry name" value="Collagenase (Catalytic Domain)"/>
    <property type="match status" value="1"/>
</dbReference>
<evidence type="ECO:0000313" key="2">
    <source>
        <dbReference type="Proteomes" id="UP000240206"/>
    </source>
</evidence>
<proteinExistence type="predicted"/>
<dbReference type="RefSeq" id="WP_106500084.1">
    <property type="nucleotide sequence ID" value="NZ_PXVC01000031.1"/>
</dbReference>
<organism evidence="1 2">
    <name type="scientific">Synechococcus lacustris str. Tous</name>
    <dbReference type="NCBI Taxonomy" id="1910958"/>
    <lineage>
        <taxon>Bacteria</taxon>
        <taxon>Bacillati</taxon>
        <taxon>Cyanobacteriota</taxon>
        <taxon>Cyanophyceae</taxon>
        <taxon>Synechococcales</taxon>
        <taxon>Synechococcaceae</taxon>
        <taxon>Synechococcus</taxon>
    </lineage>
</organism>
<dbReference type="InterPro" id="IPR024079">
    <property type="entry name" value="MetalloPept_cat_dom_sf"/>
</dbReference>
<dbReference type="STRING" id="1910958.BTM30_01980"/>
<gene>
    <name evidence="1" type="ORF">C7K08_07825</name>
</gene>
<keyword evidence="2" id="KW-1185">Reference proteome</keyword>
<dbReference type="GO" id="GO:0008237">
    <property type="term" value="F:metallopeptidase activity"/>
    <property type="evidence" value="ECO:0007669"/>
    <property type="project" value="InterPro"/>
</dbReference>
<dbReference type="EMBL" id="PXVC01000031">
    <property type="protein sequence ID" value="PSI01436.1"/>
    <property type="molecule type" value="Genomic_DNA"/>
</dbReference>